<reference evidence="2" key="1">
    <citation type="journal article" date="2019" name="Int. J. Syst. Evol. Microbiol.">
        <title>The Global Catalogue of Microorganisms (GCM) 10K type strain sequencing project: providing services to taxonomists for standard genome sequencing and annotation.</title>
        <authorList>
            <consortium name="The Broad Institute Genomics Platform"/>
            <consortium name="The Broad Institute Genome Sequencing Center for Infectious Disease"/>
            <person name="Wu L."/>
            <person name="Ma J."/>
        </authorList>
    </citation>
    <scope>NUCLEOTIDE SEQUENCE [LARGE SCALE GENOMIC DNA]</scope>
    <source>
        <strain evidence="2">NBRC 108728</strain>
    </source>
</reference>
<sequence>MRTPTEHFFRATRFEPGVLETPINLQTALDCLRDGSELKARAYSSAIFTPTFEDGRDDKGTATFHFSTEALNIRVRSITSAEDHSGAFVLVGIVHEITYEGDEPPRSWEYTFAIRGGENTTFTRREIADGE</sequence>
<dbReference type="Proteomes" id="UP001321486">
    <property type="component" value="Plasmid pNBRC108728a"/>
</dbReference>
<dbReference type="EMBL" id="AP027733">
    <property type="protein sequence ID" value="BDZ52789.1"/>
    <property type="molecule type" value="Genomic_DNA"/>
</dbReference>
<evidence type="ECO:0000313" key="1">
    <source>
        <dbReference type="EMBL" id="BDZ52789.1"/>
    </source>
</evidence>
<protein>
    <recommendedName>
        <fullName evidence="3">DUF4440 domain-containing protein</fullName>
    </recommendedName>
</protein>
<keyword evidence="2" id="KW-1185">Reference proteome</keyword>
<evidence type="ECO:0000313" key="2">
    <source>
        <dbReference type="Proteomes" id="UP001321486"/>
    </source>
</evidence>
<name>A0ABM8GWE8_9MICO</name>
<organism evidence="1 2">
    <name type="scientific">Frondihabitans sucicola</name>
    <dbReference type="NCBI Taxonomy" id="1268041"/>
    <lineage>
        <taxon>Bacteria</taxon>
        <taxon>Bacillati</taxon>
        <taxon>Actinomycetota</taxon>
        <taxon>Actinomycetes</taxon>
        <taxon>Micrococcales</taxon>
        <taxon>Microbacteriaceae</taxon>
        <taxon>Frondihabitans</taxon>
    </lineage>
</organism>
<proteinExistence type="predicted"/>
<geneLocation type="plasmid" evidence="1 2">
    <name>pNBRC108728a</name>
</geneLocation>
<accession>A0ABM8GWE8</accession>
<evidence type="ECO:0008006" key="3">
    <source>
        <dbReference type="Google" id="ProtNLM"/>
    </source>
</evidence>
<gene>
    <name evidence="1" type="ORF">GCM10025867_50300</name>
</gene>
<dbReference type="RefSeq" id="WP_286347073.1">
    <property type="nucleotide sequence ID" value="NZ_AP027733.1"/>
</dbReference>
<keyword evidence="1" id="KW-0614">Plasmid</keyword>